<dbReference type="InterPro" id="IPR036779">
    <property type="entry name" value="LysM_dom_sf"/>
</dbReference>
<dbReference type="InterPro" id="IPR036378">
    <property type="entry name" value="FAS1_dom_sf"/>
</dbReference>
<comment type="caution">
    <text evidence="4">The sequence shown here is derived from an EMBL/GenBank/DDBJ whole genome shotgun (WGS) entry which is preliminary data.</text>
</comment>
<reference evidence="4" key="1">
    <citation type="submission" date="2020-11" db="EMBL/GenBank/DDBJ databases">
        <title>Chlorella ohadii genome sequencing and assembly.</title>
        <authorList>
            <person name="Murik O."/>
            <person name="Treves H."/>
            <person name="Kedem I."/>
            <person name="Shotland Y."/>
            <person name="Kaplan A."/>
        </authorList>
    </citation>
    <scope>NUCLEOTIDE SEQUENCE</scope>
    <source>
        <strain evidence="4">1</strain>
    </source>
</reference>
<dbReference type="Pfam" id="PF01476">
    <property type="entry name" value="LysM"/>
    <property type="match status" value="2"/>
</dbReference>
<evidence type="ECO:0000256" key="1">
    <source>
        <dbReference type="SAM" id="SignalP"/>
    </source>
</evidence>
<feature type="chain" id="PRO_5042135162" description="Beta-Ig-H3/fasciclin" evidence="1">
    <location>
        <begin position="19"/>
        <end position="284"/>
    </location>
</feature>
<sequence>MRGTSLILLAALLGVAAAVPCNLKLSRGDTLFDIARANDLNVTDIVALNPEIADPENVIAGTVIRLPCEEESTGEGNIVALLRNRKDTFYLYSAIVAAGLERTLFRSRGNTLLAPNDAAFEKLLTDLNTNVTELLGDEELLQTVLSYHVITDGPLKAADFEAGTDLETLLDGKTIKVVGTNTTLEGFESVSGQTGKPVVADLTGGSNVVHIIDTVLVPVSAADETAAPSPAPTGACTYTVKQDDTLFEIAKAEGTTLEALQKLNPDVKNPDLIQPGTEIKLKEC</sequence>
<protein>
    <recommendedName>
        <fullName evidence="6">Beta-Ig-H3/fasciclin</fullName>
    </recommendedName>
</protein>
<gene>
    <name evidence="4" type="ORF">COHA_005598</name>
</gene>
<dbReference type="Pfam" id="PF02469">
    <property type="entry name" value="Fasciclin"/>
    <property type="match status" value="1"/>
</dbReference>
<feature type="domain" description="LysM" evidence="3">
    <location>
        <begin position="236"/>
        <end position="281"/>
    </location>
</feature>
<organism evidence="4 5">
    <name type="scientific">Chlorella ohadii</name>
    <dbReference type="NCBI Taxonomy" id="2649997"/>
    <lineage>
        <taxon>Eukaryota</taxon>
        <taxon>Viridiplantae</taxon>
        <taxon>Chlorophyta</taxon>
        <taxon>core chlorophytes</taxon>
        <taxon>Trebouxiophyceae</taxon>
        <taxon>Chlorellales</taxon>
        <taxon>Chlorellaceae</taxon>
        <taxon>Chlorella clade</taxon>
        <taxon>Chlorella</taxon>
    </lineage>
</organism>
<feature type="signal peptide" evidence="1">
    <location>
        <begin position="1"/>
        <end position="18"/>
    </location>
</feature>
<keyword evidence="1" id="KW-0732">Signal</keyword>
<evidence type="ECO:0000259" key="2">
    <source>
        <dbReference type="PROSITE" id="PS50213"/>
    </source>
</evidence>
<proteinExistence type="predicted"/>
<dbReference type="PANTHER" id="PTHR10900:SF77">
    <property type="entry name" value="FI19380P1"/>
    <property type="match status" value="1"/>
</dbReference>
<keyword evidence="5" id="KW-1185">Reference proteome</keyword>
<dbReference type="SMART" id="SM00554">
    <property type="entry name" value="FAS1"/>
    <property type="match status" value="1"/>
</dbReference>
<dbReference type="Gene3D" id="2.30.180.10">
    <property type="entry name" value="FAS1 domain"/>
    <property type="match status" value="1"/>
</dbReference>
<dbReference type="InterPro" id="IPR050904">
    <property type="entry name" value="Adhesion/Biosynth-related"/>
</dbReference>
<dbReference type="CDD" id="cd00118">
    <property type="entry name" value="LysM"/>
    <property type="match status" value="2"/>
</dbReference>
<dbReference type="AlphaFoldDB" id="A0AAD5DQZ9"/>
<feature type="domain" description="FAS1" evidence="2">
    <location>
        <begin position="75"/>
        <end position="216"/>
    </location>
</feature>
<accession>A0AAD5DQZ9</accession>
<feature type="domain" description="LysM" evidence="3">
    <location>
        <begin position="21"/>
        <end position="66"/>
    </location>
</feature>
<evidence type="ECO:0000313" key="4">
    <source>
        <dbReference type="EMBL" id="KAI7840676.1"/>
    </source>
</evidence>
<dbReference type="InterPro" id="IPR018392">
    <property type="entry name" value="LysM"/>
</dbReference>
<dbReference type="SUPFAM" id="SSF82153">
    <property type="entry name" value="FAS1 domain"/>
    <property type="match status" value="1"/>
</dbReference>
<dbReference type="SUPFAM" id="SSF54106">
    <property type="entry name" value="LysM domain"/>
    <property type="match status" value="2"/>
</dbReference>
<evidence type="ECO:0000313" key="5">
    <source>
        <dbReference type="Proteomes" id="UP001205105"/>
    </source>
</evidence>
<dbReference type="PROSITE" id="PS50213">
    <property type="entry name" value="FAS1"/>
    <property type="match status" value="1"/>
</dbReference>
<dbReference type="GO" id="GO:0005615">
    <property type="term" value="C:extracellular space"/>
    <property type="evidence" value="ECO:0007669"/>
    <property type="project" value="TreeGrafter"/>
</dbReference>
<dbReference type="Gene3D" id="3.10.350.10">
    <property type="entry name" value="LysM domain"/>
    <property type="match status" value="2"/>
</dbReference>
<dbReference type="SMART" id="SM00257">
    <property type="entry name" value="LysM"/>
    <property type="match status" value="2"/>
</dbReference>
<dbReference type="PROSITE" id="PS51782">
    <property type="entry name" value="LYSM"/>
    <property type="match status" value="2"/>
</dbReference>
<dbReference type="EMBL" id="JADXDR010000076">
    <property type="protein sequence ID" value="KAI7840676.1"/>
    <property type="molecule type" value="Genomic_DNA"/>
</dbReference>
<dbReference type="PANTHER" id="PTHR10900">
    <property type="entry name" value="PERIOSTIN-RELATED"/>
    <property type="match status" value="1"/>
</dbReference>
<evidence type="ECO:0008006" key="6">
    <source>
        <dbReference type="Google" id="ProtNLM"/>
    </source>
</evidence>
<name>A0AAD5DQZ9_9CHLO</name>
<evidence type="ECO:0000259" key="3">
    <source>
        <dbReference type="PROSITE" id="PS51782"/>
    </source>
</evidence>
<dbReference type="Proteomes" id="UP001205105">
    <property type="component" value="Unassembled WGS sequence"/>
</dbReference>
<dbReference type="InterPro" id="IPR000782">
    <property type="entry name" value="FAS1_domain"/>
</dbReference>